<keyword evidence="3" id="KW-1185">Reference proteome</keyword>
<feature type="transmembrane region" description="Helical" evidence="1">
    <location>
        <begin position="72"/>
        <end position="95"/>
    </location>
</feature>
<dbReference type="RefSeq" id="WP_264879956.1">
    <property type="nucleotide sequence ID" value="NZ_JAPDOB010000001.1"/>
</dbReference>
<gene>
    <name evidence="2" type="ORF">OMW55_00010</name>
</gene>
<evidence type="ECO:0000313" key="3">
    <source>
        <dbReference type="Proteomes" id="UP001526246"/>
    </source>
</evidence>
<evidence type="ECO:0000256" key="1">
    <source>
        <dbReference type="SAM" id="Phobius"/>
    </source>
</evidence>
<feature type="transmembrane region" description="Helical" evidence="1">
    <location>
        <begin position="6"/>
        <end position="25"/>
    </location>
</feature>
<keyword evidence="1" id="KW-0812">Transmembrane</keyword>
<comment type="caution">
    <text evidence="2">The sequence shown here is derived from an EMBL/GenBank/DDBJ whole genome shotgun (WGS) entry which is preliminary data.</text>
</comment>
<proteinExistence type="predicted"/>
<protein>
    <submittedName>
        <fullName evidence="2">Uncharacterized protein</fullName>
    </submittedName>
</protein>
<keyword evidence="1" id="KW-0472">Membrane</keyword>
<feature type="transmembrane region" description="Helical" evidence="1">
    <location>
        <begin position="107"/>
        <end position="127"/>
    </location>
</feature>
<sequence length="174" mass="19643">MNSIVFTTFSIVSALALAGAVFFILRATRRAWRFVRLARSSSYASAMRRGRLIAHRQAYQCAVDVHYYLSRIALMFCSNLLASTGILFAAIGLTAQPETGGKTSLQVWQQFAAVTLFILVIFMGWSFTRTINLARRVLRMRRDLRAAAVRKRKVDATSGASWGEHQPHMTIRKR</sequence>
<dbReference type="EMBL" id="JAPDOB010000001">
    <property type="protein sequence ID" value="MCW3796193.1"/>
    <property type="molecule type" value="Genomic_DNA"/>
</dbReference>
<organism evidence="2 3">
    <name type="scientific">Sphingomonas arvum</name>
    <dbReference type="NCBI Taxonomy" id="2992113"/>
    <lineage>
        <taxon>Bacteria</taxon>
        <taxon>Pseudomonadati</taxon>
        <taxon>Pseudomonadota</taxon>
        <taxon>Alphaproteobacteria</taxon>
        <taxon>Sphingomonadales</taxon>
        <taxon>Sphingomonadaceae</taxon>
        <taxon>Sphingomonas</taxon>
    </lineage>
</organism>
<keyword evidence="1" id="KW-1133">Transmembrane helix</keyword>
<reference evidence="2 3" key="1">
    <citation type="submission" date="2022-10" db="EMBL/GenBank/DDBJ databases">
        <title>Sphingomonas sp.</title>
        <authorList>
            <person name="Jin C."/>
        </authorList>
    </citation>
    <scope>NUCLEOTIDE SEQUENCE [LARGE SCALE GENOMIC DNA]</scope>
    <source>
        <strain evidence="2 3">BN140010</strain>
    </source>
</reference>
<name>A0ABT3JAV4_9SPHN</name>
<accession>A0ABT3JAV4</accession>
<evidence type="ECO:0000313" key="2">
    <source>
        <dbReference type="EMBL" id="MCW3796193.1"/>
    </source>
</evidence>
<dbReference type="Proteomes" id="UP001526246">
    <property type="component" value="Unassembled WGS sequence"/>
</dbReference>